<dbReference type="GeneTree" id="ENSGT00400000024875"/>
<feature type="region of interest" description="Disordered" evidence="1">
    <location>
        <begin position="350"/>
        <end position="375"/>
    </location>
</feature>
<accession>A0A674GPI9</accession>
<dbReference type="Ensembl" id="ENSTGUT00000035096.1">
    <property type="protein sequence ID" value="ENSTGUP00000024594.1"/>
    <property type="gene ID" value="ENSTGUG00000021719.1"/>
</dbReference>
<dbReference type="Proteomes" id="UP000007754">
    <property type="component" value="Unplaced"/>
</dbReference>
<dbReference type="PANTHER" id="PTHR31649:SF1">
    <property type="entry name" value="FARNESOIC ACID O-METHYL TRANSFERASE DOMAIN-CONTAINING PROTEIN"/>
    <property type="match status" value="1"/>
</dbReference>
<evidence type="ECO:0000313" key="3">
    <source>
        <dbReference type="Proteomes" id="UP000007754"/>
    </source>
</evidence>
<dbReference type="CDD" id="cd20220">
    <property type="entry name" value="PFM_natterin-3-like"/>
    <property type="match status" value="1"/>
</dbReference>
<dbReference type="SUPFAM" id="SSF56973">
    <property type="entry name" value="Aerolisin/ETX pore-forming domain"/>
    <property type="match status" value="1"/>
</dbReference>
<evidence type="ECO:0000256" key="1">
    <source>
        <dbReference type="SAM" id="MobiDB-lite"/>
    </source>
</evidence>
<reference evidence="2" key="1">
    <citation type="submission" date="2025-08" db="UniProtKB">
        <authorList>
            <consortium name="Ensembl"/>
        </authorList>
    </citation>
    <scope>IDENTIFICATION</scope>
</reference>
<proteinExistence type="predicted"/>
<dbReference type="AlphaFoldDB" id="A0A674GPI9"/>
<dbReference type="PANTHER" id="PTHR31649">
    <property type="entry name" value="AGAP009604-PA"/>
    <property type="match status" value="1"/>
</dbReference>
<reference evidence="2" key="2">
    <citation type="submission" date="2025-09" db="UniProtKB">
        <authorList>
            <consortium name="Ensembl"/>
        </authorList>
    </citation>
    <scope>IDENTIFICATION</scope>
</reference>
<dbReference type="InParanoid" id="A0A674GPI9"/>
<keyword evidence="3" id="KW-1185">Reference proteome</keyword>
<name>A0A674GPI9_TAEGU</name>
<organism evidence="2 3">
    <name type="scientific">Taeniopygia guttata</name>
    <name type="common">Zebra finch</name>
    <name type="synonym">Poephila guttata</name>
    <dbReference type="NCBI Taxonomy" id="59729"/>
    <lineage>
        <taxon>Eukaryota</taxon>
        <taxon>Metazoa</taxon>
        <taxon>Chordata</taxon>
        <taxon>Craniata</taxon>
        <taxon>Vertebrata</taxon>
        <taxon>Euteleostomi</taxon>
        <taxon>Archelosauria</taxon>
        <taxon>Archosauria</taxon>
        <taxon>Dinosauria</taxon>
        <taxon>Saurischia</taxon>
        <taxon>Theropoda</taxon>
        <taxon>Coelurosauria</taxon>
        <taxon>Aves</taxon>
        <taxon>Neognathae</taxon>
        <taxon>Neoaves</taxon>
        <taxon>Telluraves</taxon>
        <taxon>Australaves</taxon>
        <taxon>Passeriformes</taxon>
        <taxon>Passeroidea</taxon>
        <taxon>Estrildidae</taxon>
        <taxon>Estrildinae</taxon>
        <taxon>Taeniopygia</taxon>
    </lineage>
</organism>
<protein>
    <submittedName>
        <fullName evidence="2">Uncharacterized protein</fullName>
    </submittedName>
</protein>
<sequence>MFGVGFGVGVGVLGSGFGVRFWGWVLWVGIWGQVSGSGFGVRFWGQVSGSGFGVRIWGQDLGSGFGVGIWGQDLGLCLGLGFWLGLGSGLGSGFGVRIWGQVSGSGFGVRIWGQDLGSVLGSGFRVRFQGQDLGSGFGVRFGGQDLGSGFGVRIWGQVLGSGFGVGFWVGFGVRFWGWVSGSGFGVGFGVRFRGRDLGSGFGVGFWGQVWGRDFGSGFEVRIWGQDLGSGFGVRIWGWVWDQVSGSGLGSGLGSGFGVGFGVRIWVRFGVRIWGQDLGSGFGVVFGVRFGVGFWGQVWGRDLGSDLGSGFGVGFRVADGPAPQGLALLLLLSAVISGVLGAPGPSGVSGISGIPGRNREELPARSHPAPRRPRSAAGRSWLRWAPFRGRIPAEAVSSPNPRTGRTEFVCSTRGCELGAFDPARGSFCSFAWAEQELRGSDFHLLLNPGGFEALDWVDTSFGSAPEGAVEACPLTDLFVGRSPDGLGKASKEQEALFVAVDGEEVWYKWYQVLVVRQGALGVAIDDVSYNGSAVMESAEPAELTAVLLRNDGCEAADRSITLEELSEVEHGWSAELPALAAARGVLRAAPVLLPERGGWHPGNVTSVPWAGGASLTEFVSRSHRVRLEVPARSECSAVLRGLRREIRVPFSARLTREFRSGRPHRAAVAGWARSSAVTGARAGLERCRPLADLPPCPH</sequence>
<evidence type="ECO:0000313" key="2">
    <source>
        <dbReference type="Ensembl" id="ENSTGUP00000024594.1"/>
    </source>
</evidence>